<keyword evidence="1" id="KW-0812">Transmembrane</keyword>
<keyword evidence="4" id="KW-0808">Transferase</keyword>
<feature type="transmembrane region" description="Helical" evidence="1">
    <location>
        <begin position="343"/>
        <end position="366"/>
    </location>
</feature>
<name>A0A1W1HBZ4_9BACT</name>
<feature type="domain" description="Glycosyltransferase 2-like" evidence="2">
    <location>
        <begin position="34"/>
        <end position="196"/>
    </location>
</feature>
<organism evidence="4 5">
    <name type="scientific">Desulfamplus magnetovallimortis</name>
    <dbReference type="NCBI Taxonomy" id="1246637"/>
    <lineage>
        <taxon>Bacteria</taxon>
        <taxon>Pseudomonadati</taxon>
        <taxon>Thermodesulfobacteriota</taxon>
        <taxon>Desulfobacteria</taxon>
        <taxon>Desulfobacterales</taxon>
        <taxon>Desulfobacteraceae</taxon>
        <taxon>Desulfamplus</taxon>
    </lineage>
</organism>
<keyword evidence="1" id="KW-0472">Membrane</keyword>
<dbReference type="InterPro" id="IPR050256">
    <property type="entry name" value="Glycosyltransferase_2"/>
</dbReference>
<reference evidence="4 5" key="1">
    <citation type="submission" date="2017-03" db="EMBL/GenBank/DDBJ databases">
        <authorList>
            <person name="Afonso C.L."/>
            <person name="Miller P.J."/>
            <person name="Scott M.A."/>
            <person name="Spackman E."/>
            <person name="Goraichik I."/>
            <person name="Dimitrov K.M."/>
            <person name="Suarez D.L."/>
            <person name="Swayne D.E."/>
        </authorList>
    </citation>
    <scope>NUCLEOTIDE SEQUENCE [LARGE SCALE GENOMIC DNA]</scope>
    <source>
        <strain evidence="4">PRJEB14757</strain>
    </source>
</reference>
<feature type="transmembrane region" description="Helical" evidence="1">
    <location>
        <begin position="302"/>
        <end position="322"/>
    </location>
</feature>
<dbReference type="Pfam" id="PF26629">
    <property type="entry name" value="GT2_TM_C"/>
    <property type="match status" value="1"/>
</dbReference>
<dbReference type="Pfam" id="PF00535">
    <property type="entry name" value="Glycos_transf_2"/>
    <property type="match status" value="1"/>
</dbReference>
<feature type="domain" description="Low-salt glycan biosynthesis hexosyltransferase Agl6 C-terminal transmembrane region" evidence="3">
    <location>
        <begin position="316"/>
        <end position="409"/>
    </location>
</feature>
<dbReference type="SUPFAM" id="SSF53448">
    <property type="entry name" value="Nucleotide-diphospho-sugar transferases"/>
    <property type="match status" value="1"/>
</dbReference>
<proteinExistence type="predicted"/>
<dbReference type="Proteomes" id="UP000191931">
    <property type="component" value="Unassembled WGS sequence"/>
</dbReference>
<evidence type="ECO:0000313" key="4">
    <source>
        <dbReference type="EMBL" id="SLM29956.1"/>
    </source>
</evidence>
<dbReference type="PANTHER" id="PTHR48090:SF7">
    <property type="entry name" value="RFBJ PROTEIN"/>
    <property type="match status" value="1"/>
</dbReference>
<dbReference type="STRING" id="1246637.MTBBW1_2030046"/>
<accession>A0A1W1HBZ4</accession>
<sequence length="412" mass="44524">MTSSISKLSLSSTIPLPEKSTLMPCMNDPEPEVSIVMPCLNEAESLEACIKEAIAAIKLSGTTGEVVIADNGSTDESVKIALSAGARVVHVEQKGYGNALQGGINEARGTFVLMGDADGSYDFRELPEFLKLLRDGCDLVMGCRLPKGGGTIEKGAMPWKHRWIGNPVLSGLGKLFFASPVVDFHCGLRAFRREAILNLDLKTPGMEYASEMVIKAQLQFLKIGQIPITLRCDKRTSPPHLRSFRDGWRHLRFMLLYTPKWLFVFPGLILFLTGLAGSLILLPKPLTISGVTLDLNTLLVSSTAMLVGFQLCFFGIFTKAYGVSIGLLPGKDYWLKLINGKSVEIGIIAGFIIILTGAAILGYALIGWKNAGFGELSYQESLRQVIPAVTCLGLGIQTVVSGFALAILGLKK</sequence>
<evidence type="ECO:0000256" key="1">
    <source>
        <dbReference type="SAM" id="Phobius"/>
    </source>
</evidence>
<dbReference type="Gene3D" id="3.90.550.10">
    <property type="entry name" value="Spore Coat Polysaccharide Biosynthesis Protein SpsA, Chain A"/>
    <property type="match status" value="1"/>
</dbReference>
<dbReference type="GO" id="GO:0016740">
    <property type="term" value="F:transferase activity"/>
    <property type="evidence" value="ECO:0007669"/>
    <property type="project" value="UniProtKB-KW"/>
</dbReference>
<evidence type="ECO:0000259" key="3">
    <source>
        <dbReference type="Pfam" id="PF26629"/>
    </source>
</evidence>
<evidence type="ECO:0000259" key="2">
    <source>
        <dbReference type="Pfam" id="PF00535"/>
    </source>
</evidence>
<dbReference type="CDD" id="cd04179">
    <property type="entry name" value="DPM_DPG-synthase_like"/>
    <property type="match status" value="1"/>
</dbReference>
<keyword evidence="1" id="KW-1133">Transmembrane helix</keyword>
<dbReference type="InterPro" id="IPR058718">
    <property type="entry name" value="Agl6_TM_C"/>
</dbReference>
<dbReference type="AlphaFoldDB" id="A0A1W1HBZ4"/>
<gene>
    <name evidence="4" type="ORF">MTBBW1_2030046</name>
</gene>
<dbReference type="InterPro" id="IPR001173">
    <property type="entry name" value="Glyco_trans_2-like"/>
</dbReference>
<feature type="transmembrane region" description="Helical" evidence="1">
    <location>
        <begin position="261"/>
        <end position="282"/>
    </location>
</feature>
<dbReference type="RefSeq" id="WP_222424142.1">
    <property type="nucleotide sequence ID" value="NZ_LT828556.1"/>
</dbReference>
<dbReference type="PANTHER" id="PTHR48090">
    <property type="entry name" value="UNDECAPRENYL-PHOSPHATE 4-DEOXY-4-FORMAMIDO-L-ARABINOSE TRANSFERASE-RELATED"/>
    <property type="match status" value="1"/>
</dbReference>
<keyword evidence="5" id="KW-1185">Reference proteome</keyword>
<dbReference type="InterPro" id="IPR029044">
    <property type="entry name" value="Nucleotide-diphossugar_trans"/>
</dbReference>
<feature type="transmembrane region" description="Helical" evidence="1">
    <location>
        <begin position="386"/>
        <end position="410"/>
    </location>
</feature>
<evidence type="ECO:0000313" key="5">
    <source>
        <dbReference type="Proteomes" id="UP000191931"/>
    </source>
</evidence>
<dbReference type="EMBL" id="FWEV01000117">
    <property type="protein sequence ID" value="SLM29956.1"/>
    <property type="molecule type" value="Genomic_DNA"/>
</dbReference>
<protein>
    <submittedName>
        <fullName evidence="4">Glycosyl transferase family 2</fullName>
    </submittedName>
</protein>